<evidence type="ECO:0000256" key="5">
    <source>
        <dbReference type="SAM" id="Phobius"/>
    </source>
</evidence>
<gene>
    <name evidence="6" type="ORF">H9650_04375</name>
</gene>
<keyword evidence="1" id="KW-1003">Cell membrane</keyword>
<evidence type="ECO:0000256" key="4">
    <source>
        <dbReference type="ARBA" id="ARBA00023136"/>
    </source>
</evidence>
<evidence type="ECO:0000313" key="7">
    <source>
        <dbReference type="Proteomes" id="UP000640786"/>
    </source>
</evidence>
<name>A0ABR8R6R5_9BACI</name>
<keyword evidence="2 5" id="KW-0812">Transmembrane</keyword>
<evidence type="ECO:0000313" key="6">
    <source>
        <dbReference type="EMBL" id="MBD7943347.1"/>
    </source>
</evidence>
<feature type="transmembrane region" description="Helical" evidence="5">
    <location>
        <begin position="147"/>
        <end position="167"/>
    </location>
</feature>
<evidence type="ECO:0000256" key="3">
    <source>
        <dbReference type="ARBA" id="ARBA00022989"/>
    </source>
</evidence>
<dbReference type="InterPro" id="IPR003810">
    <property type="entry name" value="Mntp/YtaF"/>
</dbReference>
<feature type="transmembrane region" description="Helical" evidence="5">
    <location>
        <begin position="31"/>
        <end position="50"/>
    </location>
</feature>
<dbReference type="EMBL" id="JACSQO010000001">
    <property type="protein sequence ID" value="MBD7943347.1"/>
    <property type="molecule type" value="Genomic_DNA"/>
</dbReference>
<keyword evidence="4 5" id="KW-0472">Membrane</keyword>
<comment type="caution">
    <text evidence="6">The sequence shown here is derived from an EMBL/GenBank/DDBJ whole genome shotgun (WGS) entry which is preliminary data.</text>
</comment>
<dbReference type="Pfam" id="PF02659">
    <property type="entry name" value="Mntp"/>
    <property type="match status" value="1"/>
</dbReference>
<sequence length="168" mass="18415">MWTEIIAGLLMSVDVLILFSLVSYRKQVLTLAAWVASLHMLFPLIGYYAGVLVQTYLQQASPYLSGVLLSLVGLQMVLSKSPKETPIMPPFVLAIVASLDTFSVSISFGMLQVEKLIFILSSGFFAFVGVIIAQKIIFKKTVMNRGIIMKLAGVVLLTMGLLTLQNIQ</sequence>
<evidence type="ECO:0000256" key="1">
    <source>
        <dbReference type="ARBA" id="ARBA00022475"/>
    </source>
</evidence>
<feature type="transmembrane region" description="Helical" evidence="5">
    <location>
        <begin position="117"/>
        <end position="138"/>
    </location>
</feature>
<proteinExistence type="predicted"/>
<feature type="transmembrane region" description="Helical" evidence="5">
    <location>
        <begin position="6"/>
        <end position="24"/>
    </location>
</feature>
<reference evidence="6 7" key="1">
    <citation type="submission" date="2020-08" db="EMBL/GenBank/DDBJ databases">
        <title>A Genomic Blueprint of the Chicken Gut Microbiome.</title>
        <authorList>
            <person name="Gilroy R."/>
            <person name="Ravi A."/>
            <person name="Getino M."/>
            <person name="Pursley I."/>
            <person name="Horton D.L."/>
            <person name="Alikhan N.-F."/>
            <person name="Baker D."/>
            <person name="Gharbi K."/>
            <person name="Hall N."/>
            <person name="Watson M."/>
            <person name="Adriaenssens E.M."/>
            <person name="Foster-Nyarko E."/>
            <person name="Jarju S."/>
            <person name="Secka A."/>
            <person name="Antonio M."/>
            <person name="Oren A."/>
            <person name="Chaudhuri R."/>
            <person name="La Ragione R.M."/>
            <person name="Hildebrand F."/>
            <person name="Pallen M.J."/>
        </authorList>
    </citation>
    <scope>NUCLEOTIDE SEQUENCE [LARGE SCALE GENOMIC DNA]</scope>
    <source>
        <strain evidence="6 7">Sa2BUA9</strain>
    </source>
</reference>
<organism evidence="6 7">
    <name type="scientific">Psychrobacillus faecigallinarum</name>
    <dbReference type="NCBI Taxonomy" id="2762235"/>
    <lineage>
        <taxon>Bacteria</taxon>
        <taxon>Bacillati</taxon>
        <taxon>Bacillota</taxon>
        <taxon>Bacilli</taxon>
        <taxon>Bacillales</taxon>
        <taxon>Bacillaceae</taxon>
        <taxon>Psychrobacillus</taxon>
    </lineage>
</organism>
<accession>A0ABR8R6R5</accession>
<feature type="transmembrane region" description="Helical" evidence="5">
    <location>
        <begin position="91"/>
        <end position="111"/>
    </location>
</feature>
<dbReference type="Proteomes" id="UP000640786">
    <property type="component" value="Unassembled WGS sequence"/>
</dbReference>
<evidence type="ECO:0000256" key="2">
    <source>
        <dbReference type="ARBA" id="ARBA00022692"/>
    </source>
</evidence>
<keyword evidence="3 5" id="KW-1133">Transmembrane helix</keyword>
<protein>
    <submittedName>
        <fullName evidence="6">Manganese efflux pump</fullName>
    </submittedName>
</protein>
<dbReference type="RefSeq" id="WP_151111303.1">
    <property type="nucleotide sequence ID" value="NZ_JACSQO010000001.1"/>
</dbReference>
<keyword evidence="7" id="KW-1185">Reference proteome</keyword>